<comment type="similarity">
    <text evidence="1">Belongs to the DNA mismatch repair MutL/HexB family.</text>
</comment>
<evidence type="ECO:0000259" key="3">
    <source>
        <dbReference type="SMART" id="SM00853"/>
    </source>
</evidence>
<keyword evidence="5" id="KW-1185">Reference proteome</keyword>
<accession>A0A9P4H2F0</accession>
<dbReference type="GO" id="GO:0005524">
    <property type="term" value="F:ATP binding"/>
    <property type="evidence" value="ECO:0007669"/>
    <property type="project" value="InterPro"/>
</dbReference>
<sequence length="990" mass="108637">MTPDRSGRVILPLPPDVVAQIKSSTTIVSLTGVVLELLKNSLDGRATNVEATVDFARGACTVEDDGLGIAPPEFREDGGLGKLYCTSKHHAHEALLGCNGTFLASLSAVSLLSITSRHHQHRSHNSLTFHHGSAIERQIPALSRVEIHGKHGTRVTVRNLFGNLPVRVKQRSLVLEQKTAHGRLCNLLKSSVAGVLLSWGGPVSLRLRDADNHVVLAFNTSDCRRTAHTAWDEQRGIPKPRPTFLTCLLTVLTQASYISVDEWASWVPVTASTPTLSVRGAISLDPAPTRSIQFISLGIQPLLPDAEHNELYDLVNRLFRLSDFGTIEDDADTETLDKIRTQSAPQCKGEGYISRQSKARKGIDRHPMFHLRISPRERRQLEAREIRFMEDKANLQTVVEVLTAMITQWLSAHRFRPGGARKHKQQNRGSSTSCGAAVADDNIIPPRYIPGSEPVEIVPPATGATMAEKRIERSGKRRLSAALGQKPPKPAQNRAFAEWSGIKSGKTDFFDTFALVSKPSRHTAMPNADSDIDYSPKSPKSCPTALPTTNSTGWPKVRSAPAAQLPQGDQHDQASAMKATVENSIDNTILWTDPAAKRTHVINARTGCVMAHACARPVTGLIASTSTAVGINNAEPSRLTVKESNLELTPWLGQFLESWDNPIFAPSEKRITQVSLHDHELSQKLGKDGSHQCLNSHVIGALADVPVEHSDRLSREGLVTAETIAQLDRKLILVKLKRSQDVVLPERNQANMLVLIDQHAADERVQVEALYKQLCTPVVADRQVYRSRLGQRAQVASTVLTRPVHFSISDQEQSHFVAYAARFAAWGILYDAVEGAQQRSTKADNVLSVLALPPIILERCRADSTLLISFLRSTVWEYASDVQASSLTSTDISPDWVRKLATCPRGLLDLVNSRACRSAIMFNDELTLPQCKELIQKLAGCAFPFICAHGRPSMVPLVGLGRNGVETSHLGPVPALQHDGFAQAWKRWRS</sequence>
<protein>
    <recommendedName>
        <fullName evidence="3">MutL C-terminal dimerisation domain-containing protein</fullName>
    </recommendedName>
</protein>
<dbReference type="GO" id="GO:0016887">
    <property type="term" value="F:ATP hydrolysis activity"/>
    <property type="evidence" value="ECO:0007669"/>
    <property type="project" value="InterPro"/>
</dbReference>
<dbReference type="Pfam" id="PF13589">
    <property type="entry name" value="HATPase_c_3"/>
    <property type="match status" value="1"/>
</dbReference>
<dbReference type="InterPro" id="IPR036890">
    <property type="entry name" value="HATPase_C_sf"/>
</dbReference>
<evidence type="ECO:0000256" key="1">
    <source>
        <dbReference type="ARBA" id="ARBA00006082"/>
    </source>
</evidence>
<reference evidence="4" key="1">
    <citation type="journal article" date="2020" name="Stud. Mycol.">
        <title>101 Dothideomycetes genomes: a test case for predicting lifestyles and emergence of pathogens.</title>
        <authorList>
            <person name="Haridas S."/>
            <person name="Albert R."/>
            <person name="Binder M."/>
            <person name="Bloem J."/>
            <person name="Labutti K."/>
            <person name="Salamov A."/>
            <person name="Andreopoulos B."/>
            <person name="Baker S."/>
            <person name="Barry K."/>
            <person name="Bills G."/>
            <person name="Bluhm B."/>
            <person name="Cannon C."/>
            <person name="Castanera R."/>
            <person name="Culley D."/>
            <person name="Daum C."/>
            <person name="Ezra D."/>
            <person name="Gonzalez J."/>
            <person name="Henrissat B."/>
            <person name="Kuo A."/>
            <person name="Liang C."/>
            <person name="Lipzen A."/>
            <person name="Lutzoni F."/>
            <person name="Magnuson J."/>
            <person name="Mondo S."/>
            <person name="Nolan M."/>
            <person name="Ohm R."/>
            <person name="Pangilinan J."/>
            <person name="Park H.-J."/>
            <person name="Ramirez L."/>
            <person name="Alfaro M."/>
            <person name="Sun H."/>
            <person name="Tritt A."/>
            <person name="Yoshinaga Y."/>
            <person name="Zwiers L.-H."/>
            <person name="Turgeon B."/>
            <person name="Goodwin S."/>
            <person name="Spatafora J."/>
            <person name="Crous P."/>
            <person name="Grigoriev I."/>
        </authorList>
    </citation>
    <scope>NUCLEOTIDE SEQUENCE</scope>
    <source>
        <strain evidence="4">CBS 110217</strain>
    </source>
</reference>
<dbReference type="InterPro" id="IPR042120">
    <property type="entry name" value="MutL_C_dimsub"/>
</dbReference>
<dbReference type="InterPro" id="IPR038973">
    <property type="entry name" value="MutL/Mlh/Pms-like"/>
</dbReference>
<comment type="caution">
    <text evidence="4">The sequence shown here is derived from an EMBL/GenBank/DDBJ whole genome shotgun (WGS) entry which is preliminary data.</text>
</comment>
<feature type="region of interest" description="Disordered" evidence="2">
    <location>
        <begin position="524"/>
        <end position="556"/>
    </location>
</feature>
<name>A0A9P4H2F0_9PLEO</name>
<dbReference type="GO" id="GO:0140664">
    <property type="term" value="F:ATP-dependent DNA damage sensor activity"/>
    <property type="evidence" value="ECO:0007669"/>
    <property type="project" value="InterPro"/>
</dbReference>
<dbReference type="PANTHER" id="PTHR10073">
    <property type="entry name" value="DNA MISMATCH REPAIR PROTEIN MLH, PMS, MUTL"/>
    <property type="match status" value="1"/>
</dbReference>
<dbReference type="Proteomes" id="UP000799777">
    <property type="component" value="Unassembled WGS sequence"/>
</dbReference>
<dbReference type="OrthoDB" id="429932at2759"/>
<dbReference type="Gene3D" id="3.30.565.10">
    <property type="entry name" value="Histidine kinase-like ATPase, C-terminal domain"/>
    <property type="match status" value="1"/>
</dbReference>
<proteinExistence type="inferred from homology"/>
<dbReference type="InterPro" id="IPR014790">
    <property type="entry name" value="MutL_C"/>
</dbReference>
<dbReference type="GO" id="GO:0032300">
    <property type="term" value="C:mismatch repair complex"/>
    <property type="evidence" value="ECO:0007669"/>
    <property type="project" value="InterPro"/>
</dbReference>
<dbReference type="AlphaFoldDB" id="A0A9P4H2F0"/>
<feature type="compositionally biased region" description="Basic residues" evidence="2">
    <location>
        <begin position="417"/>
        <end position="426"/>
    </location>
</feature>
<dbReference type="GO" id="GO:0006298">
    <property type="term" value="P:mismatch repair"/>
    <property type="evidence" value="ECO:0007669"/>
    <property type="project" value="InterPro"/>
</dbReference>
<dbReference type="SUPFAM" id="SSF118116">
    <property type="entry name" value="DNA mismatch repair protein MutL"/>
    <property type="match status" value="1"/>
</dbReference>
<dbReference type="SUPFAM" id="SSF55874">
    <property type="entry name" value="ATPase domain of HSP90 chaperone/DNA topoisomerase II/histidine kinase"/>
    <property type="match status" value="1"/>
</dbReference>
<dbReference type="Gene3D" id="3.30.1540.20">
    <property type="entry name" value="MutL, C-terminal domain, dimerisation subdomain"/>
    <property type="match status" value="1"/>
</dbReference>
<gene>
    <name evidence="4" type="ORF">EK21DRAFT_76356</name>
</gene>
<evidence type="ECO:0000313" key="4">
    <source>
        <dbReference type="EMBL" id="KAF2025476.1"/>
    </source>
</evidence>
<feature type="region of interest" description="Disordered" evidence="2">
    <location>
        <begin position="417"/>
        <end position="437"/>
    </location>
</feature>
<dbReference type="EMBL" id="ML978265">
    <property type="protein sequence ID" value="KAF2025476.1"/>
    <property type="molecule type" value="Genomic_DNA"/>
</dbReference>
<dbReference type="SMART" id="SM00853">
    <property type="entry name" value="MutL_C"/>
    <property type="match status" value="1"/>
</dbReference>
<evidence type="ECO:0000313" key="5">
    <source>
        <dbReference type="Proteomes" id="UP000799777"/>
    </source>
</evidence>
<dbReference type="InterPro" id="IPR037198">
    <property type="entry name" value="MutL_C_sf"/>
</dbReference>
<dbReference type="PANTHER" id="PTHR10073:SF47">
    <property type="entry name" value="DNA MISMATCH REPAIR PROTEIN MLH3"/>
    <property type="match status" value="1"/>
</dbReference>
<evidence type="ECO:0000256" key="2">
    <source>
        <dbReference type="SAM" id="MobiDB-lite"/>
    </source>
</evidence>
<feature type="domain" description="MutL C-terminal dimerisation" evidence="3">
    <location>
        <begin position="723"/>
        <end position="926"/>
    </location>
</feature>
<organism evidence="4 5">
    <name type="scientific">Setomelanomma holmii</name>
    <dbReference type="NCBI Taxonomy" id="210430"/>
    <lineage>
        <taxon>Eukaryota</taxon>
        <taxon>Fungi</taxon>
        <taxon>Dikarya</taxon>
        <taxon>Ascomycota</taxon>
        <taxon>Pezizomycotina</taxon>
        <taxon>Dothideomycetes</taxon>
        <taxon>Pleosporomycetidae</taxon>
        <taxon>Pleosporales</taxon>
        <taxon>Pleosporineae</taxon>
        <taxon>Phaeosphaeriaceae</taxon>
        <taxon>Setomelanomma</taxon>
    </lineage>
</organism>